<evidence type="ECO:0000256" key="7">
    <source>
        <dbReference type="ARBA" id="ARBA00034617"/>
    </source>
</evidence>
<name>A0A6S7J142_PARCT</name>
<reference evidence="10" key="1">
    <citation type="submission" date="2020-04" db="EMBL/GenBank/DDBJ databases">
        <authorList>
            <person name="Alioto T."/>
            <person name="Alioto T."/>
            <person name="Gomez Garrido J."/>
        </authorList>
    </citation>
    <scope>NUCLEOTIDE SEQUENCE</scope>
    <source>
        <strain evidence="10">A484AB</strain>
    </source>
</reference>
<dbReference type="GO" id="GO:0005524">
    <property type="term" value="F:ATP binding"/>
    <property type="evidence" value="ECO:0007669"/>
    <property type="project" value="UniProtKB-KW"/>
</dbReference>
<evidence type="ECO:0000256" key="2">
    <source>
        <dbReference type="ARBA" id="ARBA00022741"/>
    </source>
</evidence>
<comment type="caution">
    <text evidence="10">The sequence shown here is derived from an EMBL/GenBank/DDBJ whole genome shotgun (WGS) entry which is preliminary data.</text>
</comment>
<dbReference type="EC" id="5.6.2.4" evidence="8"/>
<dbReference type="InterPro" id="IPR014001">
    <property type="entry name" value="Helicase_ATP-bd"/>
</dbReference>
<dbReference type="InterPro" id="IPR011545">
    <property type="entry name" value="DEAD/DEAH_box_helicase_dom"/>
</dbReference>
<dbReference type="GO" id="GO:0043138">
    <property type="term" value="F:3'-5' DNA helicase activity"/>
    <property type="evidence" value="ECO:0007669"/>
    <property type="project" value="UniProtKB-EC"/>
</dbReference>
<dbReference type="PROSITE" id="PS51192">
    <property type="entry name" value="HELICASE_ATP_BIND_1"/>
    <property type="match status" value="1"/>
</dbReference>
<organism evidence="10 11">
    <name type="scientific">Paramuricea clavata</name>
    <name type="common">Red gorgonian</name>
    <name type="synonym">Violescent sea-whip</name>
    <dbReference type="NCBI Taxonomy" id="317549"/>
    <lineage>
        <taxon>Eukaryota</taxon>
        <taxon>Metazoa</taxon>
        <taxon>Cnidaria</taxon>
        <taxon>Anthozoa</taxon>
        <taxon>Octocorallia</taxon>
        <taxon>Malacalcyonacea</taxon>
        <taxon>Plexauridae</taxon>
        <taxon>Paramuricea</taxon>
    </lineage>
</organism>
<sequence>MASESRMNIFLKALSKTVSDIKCHTLKPEQQECIRRLIYCGEDVLAVLPTGFGKSLVYQLLPTVYQNLHLLETGVMKHFMIVVVSPLEYIRQQQVANVAKTMCGVRAAAIGESEENDKEISEGKYNIVYGGAEQWLNNRWKKCLQYGGLHQSKVLVVDEVHTIETWGIGKKGKAAFREAFGRLSELRSFLAMHTPVLALTATANKEMRNRLAKYLGMKRIEHIVVSPNKNNLRFTVLRADKELHCFDWLIHLMLERKGETPFTIIFCRTVNDIVSLLTHFLMRLGTSGIYTDGEEPAHERCLLGVYYSQTPKNHKESVSSSFEGLGGNVRLVFASTSLSMGIDFPHVQYVVHYGPSRNLTSHLQEAGIGGRDGKQAFHLTIYHGRHLTACEEDIKRAVTKSSNSCCHVSFLKDFDDQVCPLSPFHDCCNVCHKACMCNSDASGCSQPVPIFDYLPESLGDDDQIRDVSVEERECLYNALKEIQLSLSCQAKGGDGGNV</sequence>
<evidence type="ECO:0000313" key="10">
    <source>
        <dbReference type="EMBL" id="CAB4011291.1"/>
    </source>
</evidence>
<dbReference type="EMBL" id="CACRXK020007099">
    <property type="protein sequence ID" value="CAB4011291.1"/>
    <property type="molecule type" value="Genomic_DNA"/>
</dbReference>
<dbReference type="OrthoDB" id="5969256at2759"/>
<accession>A0A6S7J142</accession>
<evidence type="ECO:0000256" key="6">
    <source>
        <dbReference type="ARBA" id="ARBA00023242"/>
    </source>
</evidence>
<evidence type="ECO:0000256" key="4">
    <source>
        <dbReference type="ARBA" id="ARBA00023125"/>
    </source>
</evidence>
<dbReference type="SMART" id="SM00490">
    <property type="entry name" value="HELICc"/>
    <property type="match status" value="1"/>
</dbReference>
<keyword evidence="10" id="KW-0378">Hydrolase</keyword>
<dbReference type="Gene3D" id="3.40.50.300">
    <property type="entry name" value="P-loop containing nucleotide triphosphate hydrolases"/>
    <property type="match status" value="2"/>
</dbReference>
<protein>
    <recommendedName>
        <fullName evidence="8">DNA 3'-5' helicase</fullName>
        <ecNumber evidence="8">5.6.2.4</ecNumber>
    </recommendedName>
    <alternativeName>
        <fullName evidence="9">DNA 3'-5' helicase BLM</fullName>
    </alternativeName>
</protein>
<dbReference type="PANTHER" id="PTHR13710">
    <property type="entry name" value="DNA HELICASE RECQ FAMILY MEMBER"/>
    <property type="match status" value="1"/>
</dbReference>
<dbReference type="PANTHER" id="PTHR13710:SF153">
    <property type="entry name" value="RECQ-LIKE DNA HELICASE BLM"/>
    <property type="match status" value="1"/>
</dbReference>
<keyword evidence="2" id="KW-0547">Nucleotide-binding</keyword>
<evidence type="ECO:0000313" key="11">
    <source>
        <dbReference type="Proteomes" id="UP001152795"/>
    </source>
</evidence>
<keyword evidence="3" id="KW-0067">ATP-binding</keyword>
<evidence type="ECO:0000256" key="9">
    <source>
        <dbReference type="ARBA" id="ARBA00044542"/>
    </source>
</evidence>
<dbReference type="AlphaFoldDB" id="A0A6S7J142"/>
<evidence type="ECO:0000256" key="1">
    <source>
        <dbReference type="ARBA" id="ARBA00005446"/>
    </source>
</evidence>
<keyword evidence="4" id="KW-0238">DNA-binding</keyword>
<gene>
    <name evidence="10" type="ORF">PACLA_8A065644</name>
</gene>
<evidence type="ECO:0000256" key="3">
    <source>
        <dbReference type="ARBA" id="ARBA00022840"/>
    </source>
</evidence>
<comment type="similarity">
    <text evidence="1">Belongs to the helicase family. RecQ subfamily.</text>
</comment>
<evidence type="ECO:0000256" key="8">
    <source>
        <dbReference type="ARBA" id="ARBA00034808"/>
    </source>
</evidence>
<dbReference type="Proteomes" id="UP001152795">
    <property type="component" value="Unassembled WGS sequence"/>
</dbReference>
<dbReference type="GO" id="GO:0009378">
    <property type="term" value="F:four-way junction helicase activity"/>
    <property type="evidence" value="ECO:0007669"/>
    <property type="project" value="TreeGrafter"/>
</dbReference>
<keyword evidence="6" id="KW-0539">Nucleus</keyword>
<dbReference type="GO" id="GO:0005737">
    <property type="term" value="C:cytoplasm"/>
    <property type="evidence" value="ECO:0007669"/>
    <property type="project" value="TreeGrafter"/>
</dbReference>
<dbReference type="InterPro" id="IPR001650">
    <property type="entry name" value="Helicase_C-like"/>
</dbReference>
<dbReference type="Pfam" id="PF00270">
    <property type="entry name" value="DEAD"/>
    <property type="match status" value="1"/>
</dbReference>
<dbReference type="PROSITE" id="PS51194">
    <property type="entry name" value="HELICASE_CTER"/>
    <property type="match status" value="1"/>
</dbReference>
<dbReference type="InterPro" id="IPR027417">
    <property type="entry name" value="P-loop_NTPase"/>
</dbReference>
<dbReference type="GO" id="GO:0005694">
    <property type="term" value="C:chromosome"/>
    <property type="evidence" value="ECO:0007669"/>
    <property type="project" value="TreeGrafter"/>
</dbReference>
<evidence type="ECO:0000256" key="5">
    <source>
        <dbReference type="ARBA" id="ARBA00023235"/>
    </source>
</evidence>
<dbReference type="GO" id="GO:0005634">
    <property type="term" value="C:nucleus"/>
    <property type="evidence" value="ECO:0007669"/>
    <property type="project" value="TreeGrafter"/>
</dbReference>
<keyword evidence="11" id="KW-1185">Reference proteome</keyword>
<dbReference type="SUPFAM" id="SSF52540">
    <property type="entry name" value="P-loop containing nucleoside triphosphate hydrolases"/>
    <property type="match status" value="1"/>
</dbReference>
<dbReference type="SMART" id="SM00487">
    <property type="entry name" value="DEXDc"/>
    <property type="match status" value="1"/>
</dbReference>
<dbReference type="Pfam" id="PF00271">
    <property type="entry name" value="Helicase_C"/>
    <property type="match status" value="1"/>
</dbReference>
<proteinExistence type="inferred from homology"/>
<keyword evidence="5" id="KW-0413">Isomerase</keyword>
<comment type="catalytic activity">
    <reaction evidence="7">
        <text>Couples ATP hydrolysis with the unwinding of duplex DNA by translocating in the 3'-5' direction.</text>
        <dbReference type="EC" id="5.6.2.4"/>
    </reaction>
</comment>
<keyword evidence="10" id="KW-0347">Helicase</keyword>
<dbReference type="GO" id="GO:0003677">
    <property type="term" value="F:DNA binding"/>
    <property type="evidence" value="ECO:0007669"/>
    <property type="project" value="UniProtKB-KW"/>
</dbReference>
<dbReference type="GO" id="GO:0000724">
    <property type="term" value="P:double-strand break repair via homologous recombination"/>
    <property type="evidence" value="ECO:0007669"/>
    <property type="project" value="TreeGrafter"/>
</dbReference>